<proteinExistence type="predicted"/>
<accession>A0A2P5EFQ7</accession>
<feature type="compositionally biased region" description="Polar residues" evidence="1">
    <location>
        <begin position="18"/>
        <end position="27"/>
    </location>
</feature>
<reference evidence="3" key="1">
    <citation type="submission" date="2016-06" db="EMBL/GenBank/DDBJ databases">
        <title>Parallel loss of symbiosis genes in relatives of nitrogen-fixing non-legume Parasponia.</title>
        <authorList>
            <person name="Van Velzen R."/>
            <person name="Holmer R."/>
            <person name="Bu F."/>
            <person name="Rutten L."/>
            <person name="Van Zeijl A."/>
            <person name="Liu W."/>
            <person name="Santuari L."/>
            <person name="Cao Q."/>
            <person name="Sharma T."/>
            <person name="Shen D."/>
            <person name="Roswanjaya Y."/>
            <person name="Wardhani T."/>
            <person name="Kalhor M.S."/>
            <person name="Jansen J."/>
            <person name="Van den Hoogen J."/>
            <person name="Gungor B."/>
            <person name="Hartog M."/>
            <person name="Hontelez J."/>
            <person name="Verver J."/>
            <person name="Yang W.-C."/>
            <person name="Schijlen E."/>
            <person name="Repin R."/>
            <person name="Schilthuizen M."/>
            <person name="Schranz E."/>
            <person name="Heidstra R."/>
            <person name="Miyata K."/>
            <person name="Fedorova E."/>
            <person name="Kohlen W."/>
            <person name="Bisseling T."/>
            <person name="Smit S."/>
            <person name="Geurts R."/>
        </authorList>
    </citation>
    <scope>NUCLEOTIDE SEQUENCE [LARGE SCALE GENOMIC DNA]</scope>
    <source>
        <strain evidence="3">cv. RG33-2</strain>
    </source>
</reference>
<organism evidence="2 3">
    <name type="scientific">Trema orientale</name>
    <name type="common">Charcoal tree</name>
    <name type="synonym">Celtis orientalis</name>
    <dbReference type="NCBI Taxonomy" id="63057"/>
    <lineage>
        <taxon>Eukaryota</taxon>
        <taxon>Viridiplantae</taxon>
        <taxon>Streptophyta</taxon>
        <taxon>Embryophyta</taxon>
        <taxon>Tracheophyta</taxon>
        <taxon>Spermatophyta</taxon>
        <taxon>Magnoliopsida</taxon>
        <taxon>eudicotyledons</taxon>
        <taxon>Gunneridae</taxon>
        <taxon>Pentapetalae</taxon>
        <taxon>rosids</taxon>
        <taxon>fabids</taxon>
        <taxon>Rosales</taxon>
        <taxon>Cannabaceae</taxon>
        <taxon>Trema</taxon>
    </lineage>
</organism>
<evidence type="ECO:0000313" key="3">
    <source>
        <dbReference type="Proteomes" id="UP000237000"/>
    </source>
</evidence>
<sequence length="82" mass="9496">MAENMNQEVGEDDDETRSVNLTSSIPTTRRKRSRSENIHDGMIETASSFKMMFEQSFEQVRLLSEWLVQENDDGKDIALELK</sequence>
<gene>
    <name evidence="2" type="ORF">TorRG33x02_198370</name>
</gene>
<keyword evidence="3" id="KW-1185">Reference proteome</keyword>
<dbReference type="EMBL" id="JXTC01000163">
    <property type="protein sequence ID" value="PON84377.1"/>
    <property type="molecule type" value="Genomic_DNA"/>
</dbReference>
<feature type="region of interest" description="Disordered" evidence="1">
    <location>
        <begin position="1"/>
        <end position="39"/>
    </location>
</feature>
<dbReference type="Proteomes" id="UP000237000">
    <property type="component" value="Unassembled WGS sequence"/>
</dbReference>
<name>A0A2P5EFQ7_TREOI</name>
<dbReference type="OrthoDB" id="1748457at2759"/>
<evidence type="ECO:0000313" key="2">
    <source>
        <dbReference type="EMBL" id="PON84377.1"/>
    </source>
</evidence>
<dbReference type="AlphaFoldDB" id="A0A2P5EFQ7"/>
<dbReference type="InParanoid" id="A0A2P5EFQ7"/>
<comment type="caution">
    <text evidence="2">The sequence shown here is derived from an EMBL/GenBank/DDBJ whole genome shotgun (WGS) entry which is preliminary data.</text>
</comment>
<protein>
    <submittedName>
        <fullName evidence="2">Uncharacterized protein</fullName>
    </submittedName>
</protein>
<evidence type="ECO:0000256" key="1">
    <source>
        <dbReference type="SAM" id="MobiDB-lite"/>
    </source>
</evidence>